<feature type="compositionally biased region" description="Basic and acidic residues" evidence="1">
    <location>
        <begin position="7"/>
        <end position="23"/>
    </location>
</feature>
<feature type="region of interest" description="Disordered" evidence="1">
    <location>
        <begin position="814"/>
        <end position="857"/>
    </location>
</feature>
<feature type="region of interest" description="Disordered" evidence="1">
    <location>
        <begin position="233"/>
        <end position="345"/>
    </location>
</feature>
<feature type="compositionally biased region" description="Polar residues" evidence="1">
    <location>
        <begin position="1217"/>
        <end position="1228"/>
    </location>
</feature>
<keyword evidence="3" id="KW-1185">Reference proteome</keyword>
<feature type="compositionally biased region" description="Basic residues" evidence="1">
    <location>
        <begin position="1300"/>
        <end position="1315"/>
    </location>
</feature>
<dbReference type="GO" id="GO:0005635">
    <property type="term" value="C:nuclear envelope"/>
    <property type="evidence" value="ECO:0007669"/>
    <property type="project" value="TreeGrafter"/>
</dbReference>
<dbReference type="EMBL" id="CM026421">
    <property type="protein sequence ID" value="KAG0593188.1"/>
    <property type="molecule type" value="Genomic_DNA"/>
</dbReference>
<accession>A0A8T0JEB1</accession>
<evidence type="ECO:0000313" key="2">
    <source>
        <dbReference type="EMBL" id="KAG0593188.1"/>
    </source>
</evidence>
<feature type="compositionally biased region" description="Low complexity" evidence="1">
    <location>
        <begin position="889"/>
        <end position="930"/>
    </location>
</feature>
<feature type="compositionally biased region" description="Low complexity" evidence="1">
    <location>
        <begin position="814"/>
        <end position="833"/>
    </location>
</feature>
<feature type="region of interest" description="Disordered" evidence="1">
    <location>
        <begin position="632"/>
        <end position="702"/>
    </location>
</feature>
<comment type="caution">
    <text evidence="2">The sequence shown here is derived from an EMBL/GenBank/DDBJ whole genome shotgun (WGS) entry which is preliminary data.</text>
</comment>
<feature type="region of interest" description="Disordered" evidence="1">
    <location>
        <begin position="1"/>
        <end position="23"/>
    </location>
</feature>
<evidence type="ECO:0000256" key="1">
    <source>
        <dbReference type="SAM" id="MobiDB-lite"/>
    </source>
</evidence>
<feature type="region of interest" description="Disordered" evidence="1">
    <location>
        <begin position="1167"/>
        <end position="1315"/>
    </location>
</feature>
<feature type="compositionally biased region" description="Basic and acidic residues" evidence="1">
    <location>
        <begin position="313"/>
        <end position="331"/>
    </location>
</feature>
<feature type="compositionally biased region" description="Basic and acidic residues" evidence="1">
    <location>
        <begin position="646"/>
        <end position="655"/>
    </location>
</feature>
<dbReference type="Proteomes" id="UP000822688">
    <property type="component" value="Chromosome 1"/>
</dbReference>
<evidence type="ECO:0008006" key="4">
    <source>
        <dbReference type="Google" id="ProtNLM"/>
    </source>
</evidence>
<feature type="region of interest" description="Disordered" evidence="1">
    <location>
        <begin position="42"/>
        <end position="120"/>
    </location>
</feature>
<feature type="compositionally biased region" description="Polar residues" evidence="1">
    <location>
        <begin position="1084"/>
        <end position="1093"/>
    </location>
</feature>
<reference evidence="2" key="1">
    <citation type="submission" date="2020-06" db="EMBL/GenBank/DDBJ databases">
        <title>WGS assembly of Ceratodon purpureus strain R40.</title>
        <authorList>
            <person name="Carey S.B."/>
            <person name="Jenkins J."/>
            <person name="Shu S."/>
            <person name="Lovell J.T."/>
            <person name="Sreedasyam A."/>
            <person name="Maumus F."/>
            <person name="Tiley G.P."/>
            <person name="Fernandez-Pozo N."/>
            <person name="Barry K."/>
            <person name="Chen C."/>
            <person name="Wang M."/>
            <person name="Lipzen A."/>
            <person name="Daum C."/>
            <person name="Saski C.A."/>
            <person name="Payton A.C."/>
            <person name="Mcbreen J.C."/>
            <person name="Conrad R.E."/>
            <person name="Kollar L.M."/>
            <person name="Olsson S."/>
            <person name="Huttunen S."/>
            <person name="Landis J.B."/>
            <person name="Wickett N.J."/>
            <person name="Johnson M.G."/>
            <person name="Rensing S.A."/>
            <person name="Grimwood J."/>
            <person name="Schmutz J."/>
            <person name="Mcdaniel S.F."/>
        </authorList>
    </citation>
    <scope>NUCLEOTIDE SEQUENCE</scope>
    <source>
        <strain evidence="2">R40</strain>
    </source>
</reference>
<organism evidence="2 3">
    <name type="scientific">Ceratodon purpureus</name>
    <name type="common">Fire moss</name>
    <name type="synonym">Dicranum purpureum</name>
    <dbReference type="NCBI Taxonomy" id="3225"/>
    <lineage>
        <taxon>Eukaryota</taxon>
        <taxon>Viridiplantae</taxon>
        <taxon>Streptophyta</taxon>
        <taxon>Embryophyta</taxon>
        <taxon>Bryophyta</taxon>
        <taxon>Bryophytina</taxon>
        <taxon>Bryopsida</taxon>
        <taxon>Dicranidae</taxon>
        <taxon>Pseudoditrichales</taxon>
        <taxon>Ditrichaceae</taxon>
        <taxon>Ceratodon</taxon>
    </lineage>
</organism>
<name>A0A8T0JEB1_CERPU</name>
<feature type="compositionally biased region" description="Polar residues" evidence="1">
    <location>
        <begin position="656"/>
        <end position="677"/>
    </location>
</feature>
<dbReference type="PANTHER" id="PTHR33416:SF20">
    <property type="entry name" value="NUCLEAR PORE COMPLEX PROTEIN NUP1"/>
    <property type="match status" value="1"/>
</dbReference>
<protein>
    <recommendedName>
        <fullName evidence="4">Nuclear pore complex protein</fullName>
    </recommendedName>
</protein>
<feature type="compositionally biased region" description="Polar residues" evidence="1">
    <location>
        <begin position="300"/>
        <end position="312"/>
    </location>
</feature>
<proteinExistence type="predicted"/>
<evidence type="ECO:0000313" key="3">
    <source>
        <dbReference type="Proteomes" id="UP000822688"/>
    </source>
</evidence>
<feature type="region of interest" description="Disordered" evidence="1">
    <location>
        <begin position="398"/>
        <end position="466"/>
    </location>
</feature>
<feature type="compositionally biased region" description="Basic and acidic residues" evidence="1">
    <location>
        <begin position="84"/>
        <end position="97"/>
    </location>
</feature>
<feature type="compositionally biased region" description="Low complexity" evidence="1">
    <location>
        <begin position="687"/>
        <end position="702"/>
    </location>
</feature>
<sequence>MEAGSQHGEEEKTASEVESWMKRTFPREEADRLIASLRSYVKENGTAEEQADNAIREEQRRAALGNQFPALESAPSNGQLSDAQRWREERTKARQEQKSNLFPGGPGKENGTPTGAGTSEAGEIVAVDVARAYMGERVTRVVTPARVTLTREKIGTPLRLSPYQPSPYLLRKQQGTSLSTQYESAIVATPFGLPAPVGVRSRDGGVDENLRTPPVSRTGGRLLPVARTNAPSSAIGYPLPGEGSKKRGSAALEDVGYSSGGPIRRLRPRSSLYTPSPASGLQRRGGLGMYPPPPRILQTPVDTKQKSITMWSRTEEKKTMTNAQQEKEDTRGSAMGAGASVPERASATARKILETLDMMTPSPKEKSLDTELALVRERPPTELTTSMINDKARQTMQSWDFPGPQELEEAGPSGRGRNLESDLSSAAGFSWKGAEQGTKTRGKGKAPASTPSHTFEEKNADHPPFSFQDTARLKVSESSLANPSPAVGRNKGFQINADVDDSDEESRGASANLLTTSVTSTTSFITGKSAPSGAGFFDNNPPRSLNVTASMFGAPVAVDSQRTTSETTLIEGKSNVASGVFTFPSSNPFGSSLEPPPTPKPFPSPSNPTGAAAKPNGLPAYKFSSGSQVFKLPSAGGDNAQTGEMKSNHQLDSKSDSLPSAVSVPETSQPFSTNPAESTREAPPTLSSSGVETPTPSSTSTAFTSSTISLANFGAPGAGAKPVFAGIFNQTTSSTLGSSSAQVTTSTSNVETSIFNFGKTPSSEPATLTPVSTGAGPNLFGSNTSASSAANTASPVFGSSSTFGTNKSPFSFGAAASSAPAPSIQATAPSATSDDGNRPQKRMFGQDQTPTGDVSAAPTVSFGLSAAATTSTSAPAGTGFTVPSFGQGASSSAPASNSTSLFGLKPTSTDSTPSTSSTPSPSLGTTAFGTTNAFGSSSPFGSSTFGSTNATPSFGGAPSTPAFGASSTPVFGASSTPSFGAASAPAFGASSAPSFGASSAPAFGASSTPAFGASSTPAFGASSTPSFGASSTPSFGASSTPAFGASSTPSFGASSTPAFGASSASAFGGSNANSKPFGGFGTEASAQPSQSPSGFAGFGTPANPASVSSPTTFSFGANAGSTPTFNFGASSAASPTTTTGAFAFGASSAASPASPFNFGAKPASPPMFGTGSSAPAFGSTPNGGMGSDMEDTMADDGQMMASSPPPQQQTSLFGAPQTPSSGTFQFGNPATPVATPSPVFGGFGNTGTPAGANPFAASAQQPTPVANPFAASPQQGQPLNFGGGGFALGSSGQEQGAKPAGRKLLKKRASSVKRK</sequence>
<feature type="region of interest" description="Disordered" evidence="1">
    <location>
        <begin position="587"/>
        <end position="618"/>
    </location>
</feature>
<dbReference type="GO" id="GO:0071763">
    <property type="term" value="P:nuclear membrane organization"/>
    <property type="evidence" value="ECO:0007669"/>
    <property type="project" value="TreeGrafter"/>
</dbReference>
<gene>
    <name evidence="2" type="ORF">KC19_1G310100</name>
</gene>
<feature type="region of interest" description="Disordered" evidence="1">
    <location>
        <begin position="1076"/>
        <end position="1111"/>
    </location>
</feature>
<feature type="region of interest" description="Disordered" evidence="1">
    <location>
        <begin position="886"/>
        <end position="930"/>
    </location>
</feature>
<dbReference type="PANTHER" id="PTHR33416">
    <property type="entry name" value="NUCLEAR PORE COMPLEX PROTEIN NUP1"/>
    <property type="match status" value="1"/>
</dbReference>
<feature type="compositionally biased region" description="Pro residues" evidence="1">
    <location>
        <begin position="594"/>
        <end position="606"/>
    </location>
</feature>